<dbReference type="InParanoid" id="A0A2K1KUH8"/>
<evidence type="ECO:0000313" key="1">
    <source>
        <dbReference type="EMBL" id="PNR57431.1"/>
    </source>
</evidence>
<accession>A0A2K1KUH8</accession>
<protein>
    <submittedName>
        <fullName evidence="1 2">Uncharacterized protein</fullName>
    </submittedName>
</protein>
<gene>
    <name evidence="1" type="ORF">PHYPA_004425</name>
</gene>
<name>A0A2K1KUH8_PHYPA</name>
<dbReference type="EMBL" id="ABEU02000003">
    <property type="protein sequence ID" value="PNR57431.1"/>
    <property type="molecule type" value="Genomic_DNA"/>
</dbReference>
<proteinExistence type="predicted"/>
<evidence type="ECO:0000313" key="2">
    <source>
        <dbReference type="EnsemblPlants" id="Pp3c3_14500V3.1"/>
    </source>
</evidence>
<dbReference type="PaxDb" id="3218-PP1S25_117V6.1"/>
<dbReference type="Gramene" id="Pp3c3_14500V3.1">
    <property type="protein sequence ID" value="Pp3c3_14500V3.1"/>
    <property type="gene ID" value="Pp3c3_14500"/>
</dbReference>
<reference evidence="2" key="3">
    <citation type="submission" date="2020-12" db="UniProtKB">
        <authorList>
            <consortium name="EnsemblPlants"/>
        </authorList>
    </citation>
    <scope>IDENTIFICATION</scope>
</reference>
<evidence type="ECO:0000313" key="3">
    <source>
        <dbReference type="Proteomes" id="UP000006727"/>
    </source>
</evidence>
<dbReference type="EnsemblPlants" id="Pp3c3_14500V3.1">
    <property type="protein sequence ID" value="Pp3c3_14500V3.1"/>
    <property type="gene ID" value="Pp3c3_14500"/>
</dbReference>
<sequence>MVFTARVAIRGEWRATEFEVLGSLLSCPSCGGASGDKTSCGFPSTACVLRELQQPKHLWPERNRWLGLHLRLAYIYKNPDPLPPTILLLTLGQNLYH</sequence>
<dbReference type="AlphaFoldDB" id="A0A2K1KUH8"/>
<reference evidence="1 3" key="1">
    <citation type="journal article" date="2008" name="Science">
        <title>The Physcomitrella genome reveals evolutionary insights into the conquest of land by plants.</title>
        <authorList>
            <person name="Rensing S."/>
            <person name="Lang D."/>
            <person name="Zimmer A."/>
            <person name="Terry A."/>
            <person name="Salamov A."/>
            <person name="Shapiro H."/>
            <person name="Nishiyama T."/>
            <person name="Perroud P.-F."/>
            <person name="Lindquist E."/>
            <person name="Kamisugi Y."/>
            <person name="Tanahashi T."/>
            <person name="Sakakibara K."/>
            <person name="Fujita T."/>
            <person name="Oishi K."/>
            <person name="Shin-I T."/>
            <person name="Kuroki Y."/>
            <person name="Toyoda A."/>
            <person name="Suzuki Y."/>
            <person name="Hashimoto A."/>
            <person name="Yamaguchi K."/>
            <person name="Sugano A."/>
            <person name="Kohara Y."/>
            <person name="Fujiyama A."/>
            <person name="Anterola A."/>
            <person name="Aoki S."/>
            <person name="Ashton N."/>
            <person name="Barbazuk W.B."/>
            <person name="Barker E."/>
            <person name="Bennetzen J."/>
            <person name="Bezanilla M."/>
            <person name="Blankenship R."/>
            <person name="Cho S.H."/>
            <person name="Dutcher S."/>
            <person name="Estelle M."/>
            <person name="Fawcett J.A."/>
            <person name="Gundlach H."/>
            <person name="Hanada K."/>
            <person name="Heyl A."/>
            <person name="Hicks K.A."/>
            <person name="Hugh J."/>
            <person name="Lohr M."/>
            <person name="Mayer K."/>
            <person name="Melkozernov A."/>
            <person name="Murata T."/>
            <person name="Nelson D."/>
            <person name="Pils B."/>
            <person name="Prigge M."/>
            <person name="Reiss B."/>
            <person name="Renner T."/>
            <person name="Rombauts S."/>
            <person name="Rushton P."/>
            <person name="Sanderfoot A."/>
            <person name="Schween G."/>
            <person name="Shiu S.-H."/>
            <person name="Stueber K."/>
            <person name="Theodoulou F.L."/>
            <person name="Tu H."/>
            <person name="Van de Peer Y."/>
            <person name="Verrier P.J."/>
            <person name="Waters E."/>
            <person name="Wood A."/>
            <person name="Yang L."/>
            <person name="Cove D."/>
            <person name="Cuming A."/>
            <person name="Hasebe M."/>
            <person name="Lucas S."/>
            <person name="Mishler D.B."/>
            <person name="Reski R."/>
            <person name="Grigoriev I."/>
            <person name="Quatrano R.S."/>
            <person name="Boore J.L."/>
        </authorList>
    </citation>
    <scope>NUCLEOTIDE SEQUENCE [LARGE SCALE GENOMIC DNA]</scope>
    <source>
        <strain evidence="2 3">cv. Gransden 2004</strain>
    </source>
</reference>
<dbReference type="Proteomes" id="UP000006727">
    <property type="component" value="Chromosome 3"/>
</dbReference>
<keyword evidence="3" id="KW-1185">Reference proteome</keyword>
<reference evidence="1 3" key="2">
    <citation type="journal article" date="2018" name="Plant J.">
        <title>The Physcomitrella patens chromosome-scale assembly reveals moss genome structure and evolution.</title>
        <authorList>
            <person name="Lang D."/>
            <person name="Ullrich K.K."/>
            <person name="Murat F."/>
            <person name="Fuchs J."/>
            <person name="Jenkins J."/>
            <person name="Haas F.B."/>
            <person name="Piednoel M."/>
            <person name="Gundlach H."/>
            <person name="Van Bel M."/>
            <person name="Meyberg R."/>
            <person name="Vives C."/>
            <person name="Morata J."/>
            <person name="Symeonidi A."/>
            <person name="Hiss M."/>
            <person name="Muchero W."/>
            <person name="Kamisugi Y."/>
            <person name="Saleh O."/>
            <person name="Blanc G."/>
            <person name="Decker E.L."/>
            <person name="van Gessel N."/>
            <person name="Grimwood J."/>
            <person name="Hayes R.D."/>
            <person name="Graham S.W."/>
            <person name="Gunter L.E."/>
            <person name="McDaniel S.F."/>
            <person name="Hoernstein S.N.W."/>
            <person name="Larsson A."/>
            <person name="Li F.W."/>
            <person name="Perroud P.F."/>
            <person name="Phillips J."/>
            <person name="Ranjan P."/>
            <person name="Rokshar D.S."/>
            <person name="Rothfels C.J."/>
            <person name="Schneider L."/>
            <person name="Shu S."/>
            <person name="Stevenson D.W."/>
            <person name="Thummler F."/>
            <person name="Tillich M."/>
            <person name="Villarreal Aguilar J.C."/>
            <person name="Widiez T."/>
            <person name="Wong G.K."/>
            <person name="Wymore A."/>
            <person name="Zhang Y."/>
            <person name="Zimmer A.D."/>
            <person name="Quatrano R.S."/>
            <person name="Mayer K.F.X."/>
            <person name="Goodstein D."/>
            <person name="Casacuberta J.M."/>
            <person name="Vandepoele K."/>
            <person name="Reski R."/>
            <person name="Cuming A.C."/>
            <person name="Tuskan G.A."/>
            <person name="Maumus F."/>
            <person name="Salse J."/>
            <person name="Schmutz J."/>
            <person name="Rensing S.A."/>
        </authorList>
    </citation>
    <scope>NUCLEOTIDE SEQUENCE [LARGE SCALE GENOMIC DNA]</scope>
    <source>
        <strain evidence="2 3">cv. Gransden 2004</strain>
    </source>
</reference>
<organism evidence="1">
    <name type="scientific">Physcomitrium patens</name>
    <name type="common">Spreading-leaved earth moss</name>
    <name type="synonym">Physcomitrella patens</name>
    <dbReference type="NCBI Taxonomy" id="3218"/>
    <lineage>
        <taxon>Eukaryota</taxon>
        <taxon>Viridiplantae</taxon>
        <taxon>Streptophyta</taxon>
        <taxon>Embryophyta</taxon>
        <taxon>Bryophyta</taxon>
        <taxon>Bryophytina</taxon>
        <taxon>Bryopsida</taxon>
        <taxon>Funariidae</taxon>
        <taxon>Funariales</taxon>
        <taxon>Funariaceae</taxon>
        <taxon>Physcomitrium</taxon>
    </lineage>
</organism>